<comment type="caution">
    <text evidence="1">The sequence shown here is derived from an EMBL/GenBank/DDBJ whole genome shotgun (WGS) entry which is preliminary data.</text>
</comment>
<dbReference type="Proteomes" id="UP001159405">
    <property type="component" value="Unassembled WGS sequence"/>
</dbReference>
<dbReference type="EMBL" id="CALNXK010000176">
    <property type="protein sequence ID" value="CAH3172781.1"/>
    <property type="molecule type" value="Genomic_DNA"/>
</dbReference>
<accession>A0ABN8R1X7</accession>
<evidence type="ECO:0000313" key="1">
    <source>
        <dbReference type="EMBL" id="CAH3172781.1"/>
    </source>
</evidence>
<proteinExistence type="predicted"/>
<sequence>MGSTSTNKRSVKLQLMRKLSISRQLRDIKLPNQYQDEFVTLCSPCRISDSESTEEVGANSLNWRVKYEFANIATKVPLQGVNWRNCSGATDPPSYKLAHLDGDDAQLLKQVYEVMYPERDIELAHLAEGIQKFGAIKLSSVTYGSKMQSRGIRSSKILASWPPDNGQVLQDRFCLSAGTVRYYFRHSVQLGGEHLSHFFSCIRWYIPHEESTTLYGNPIRVYKNKFYPGGPSAFMPVQRIFSRFTSAEVDVEGQKQVVMAPINTNVQL</sequence>
<name>A0ABN8R1X7_9CNID</name>
<reference evidence="1 2" key="1">
    <citation type="submission" date="2022-05" db="EMBL/GenBank/DDBJ databases">
        <authorList>
            <consortium name="Genoscope - CEA"/>
            <person name="William W."/>
        </authorList>
    </citation>
    <scope>NUCLEOTIDE SEQUENCE [LARGE SCALE GENOMIC DNA]</scope>
</reference>
<protein>
    <submittedName>
        <fullName evidence="1">Uncharacterized protein</fullName>
    </submittedName>
</protein>
<gene>
    <name evidence="1" type="ORF">PLOB_00013213</name>
</gene>
<keyword evidence="2" id="KW-1185">Reference proteome</keyword>
<evidence type="ECO:0000313" key="2">
    <source>
        <dbReference type="Proteomes" id="UP001159405"/>
    </source>
</evidence>
<organism evidence="1 2">
    <name type="scientific">Porites lobata</name>
    <dbReference type="NCBI Taxonomy" id="104759"/>
    <lineage>
        <taxon>Eukaryota</taxon>
        <taxon>Metazoa</taxon>
        <taxon>Cnidaria</taxon>
        <taxon>Anthozoa</taxon>
        <taxon>Hexacorallia</taxon>
        <taxon>Scleractinia</taxon>
        <taxon>Fungiina</taxon>
        <taxon>Poritidae</taxon>
        <taxon>Porites</taxon>
    </lineage>
</organism>